<name>A0A9P0CCI5_BEMTA</name>
<evidence type="ECO:0000256" key="1">
    <source>
        <dbReference type="SAM" id="SignalP"/>
    </source>
</evidence>
<gene>
    <name evidence="2" type="ORF">BEMITA_LOCUS9629</name>
</gene>
<proteinExistence type="predicted"/>
<dbReference type="EMBL" id="OU963866">
    <property type="protein sequence ID" value="CAH0773102.1"/>
    <property type="molecule type" value="Genomic_DNA"/>
</dbReference>
<accession>A0A9P0CCI5</accession>
<reference evidence="2" key="1">
    <citation type="submission" date="2021-12" db="EMBL/GenBank/DDBJ databases">
        <authorList>
            <person name="King R."/>
        </authorList>
    </citation>
    <scope>NUCLEOTIDE SEQUENCE</scope>
</reference>
<feature type="signal peptide" evidence="1">
    <location>
        <begin position="1"/>
        <end position="27"/>
    </location>
</feature>
<evidence type="ECO:0000313" key="3">
    <source>
        <dbReference type="Proteomes" id="UP001152759"/>
    </source>
</evidence>
<organism evidence="2 3">
    <name type="scientific">Bemisia tabaci</name>
    <name type="common">Sweetpotato whitefly</name>
    <name type="synonym">Aleurodes tabaci</name>
    <dbReference type="NCBI Taxonomy" id="7038"/>
    <lineage>
        <taxon>Eukaryota</taxon>
        <taxon>Metazoa</taxon>
        <taxon>Ecdysozoa</taxon>
        <taxon>Arthropoda</taxon>
        <taxon>Hexapoda</taxon>
        <taxon>Insecta</taxon>
        <taxon>Pterygota</taxon>
        <taxon>Neoptera</taxon>
        <taxon>Paraneoptera</taxon>
        <taxon>Hemiptera</taxon>
        <taxon>Sternorrhyncha</taxon>
        <taxon>Aleyrodoidea</taxon>
        <taxon>Aleyrodidae</taxon>
        <taxon>Aleyrodinae</taxon>
        <taxon>Bemisia</taxon>
    </lineage>
</organism>
<dbReference type="Proteomes" id="UP001152759">
    <property type="component" value="Chromosome 5"/>
</dbReference>
<sequence>MFEMMNQLILPCACATLLLPLFMSVSGWDAKVYTKQFCSGTGKPITDESCLDMASGGLRALRTSTEKICVFMESQCGIDQNDWGWCQANSCCNLGADFENFTSIDTCPSDSDQGRALDTIMVRNEVP</sequence>
<protein>
    <submittedName>
        <fullName evidence="2">Uncharacterized protein</fullName>
    </submittedName>
</protein>
<feature type="chain" id="PRO_5040317082" evidence="1">
    <location>
        <begin position="28"/>
        <end position="127"/>
    </location>
</feature>
<dbReference type="AlphaFoldDB" id="A0A9P0CCI5"/>
<evidence type="ECO:0000313" key="2">
    <source>
        <dbReference type="EMBL" id="CAH0773102.1"/>
    </source>
</evidence>
<keyword evidence="3" id="KW-1185">Reference proteome</keyword>
<keyword evidence="1" id="KW-0732">Signal</keyword>